<dbReference type="Proteomes" id="UP000320496">
    <property type="component" value="Chromosome"/>
</dbReference>
<protein>
    <submittedName>
        <fullName evidence="2">Uncharacterized protein</fullName>
    </submittedName>
</protein>
<evidence type="ECO:0000256" key="1">
    <source>
        <dbReference type="SAM" id="MobiDB-lite"/>
    </source>
</evidence>
<dbReference type="KEGG" id="mri:Mal4_02060"/>
<name>A0A517Z0B3_9PLAN</name>
<proteinExistence type="predicted"/>
<dbReference type="EMBL" id="CP036275">
    <property type="protein sequence ID" value="QDU35924.1"/>
    <property type="molecule type" value="Genomic_DNA"/>
</dbReference>
<dbReference type="PROSITE" id="PS51257">
    <property type="entry name" value="PROKAR_LIPOPROTEIN"/>
    <property type="match status" value="1"/>
</dbReference>
<evidence type="ECO:0000313" key="3">
    <source>
        <dbReference type="Proteomes" id="UP000320496"/>
    </source>
</evidence>
<keyword evidence="3" id="KW-1185">Reference proteome</keyword>
<gene>
    <name evidence="2" type="ORF">Mal4_02060</name>
</gene>
<evidence type="ECO:0000313" key="2">
    <source>
        <dbReference type="EMBL" id="QDU35924.1"/>
    </source>
</evidence>
<feature type="region of interest" description="Disordered" evidence="1">
    <location>
        <begin position="56"/>
        <end position="82"/>
    </location>
</feature>
<feature type="compositionally biased region" description="Pro residues" evidence="1">
    <location>
        <begin position="72"/>
        <end position="82"/>
    </location>
</feature>
<dbReference type="AlphaFoldDB" id="A0A517Z0B3"/>
<accession>A0A517Z0B3</accession>
<organism evidence="2 3">
    <name type="scientific">Maioricimonas rarisocia</name>
    <dbReference type="NCBI Taxonomy" id="2528026"/>
    <lineage>
        <taxon>Bacteria</taxon>
        <taxon>Pseudomonadati</taxon>
        <taxon>Planctomycetota</taxon>
        <taxon>Planctomycetia</taxon>
        <taxon>Planctomycetales</taxon>
        <taxon>Planctomycetaceae</taxon>
        <taxon>Maioricimonas</taxon>
    </lineage>
</organism>
<sequence>MLHETSRWVFLAIIVAVLTGCDMMFEFAQISETTERDLSHQAEEAAIPQEAAPALADGMPLPVSRDNETQEPLPPQDPPVLPVPASGEVVEVEMDGIVFRLTECYRLPVGIACTGVAWNINREKRVFGVGAQSEIVLSSGDSKDVSDWVYGRTRHANLDVPEARYELKPNEMVEFQAVWRGVSPFAETALRITFEMHRSGLVEFLDVPVTDAEWGTFAGRSYDEALQVVLEYLRKAPLRSLRWRYNQFADYVGFRILDFDEETGRFEGKFLPKKLLPDTKGKKFVGQLLADEAAGNIVLQITTIRESGELLMPTREITNANLLAVGQVTKLEMQLYHSELIGRNVDGVAFVMFLW</sequence>
<reference evidence="2 3" key="1">
    <citation type="submission" date="2019-02" db="EMBL/GenBank/DDBJ databases">
        <title>Deep-cultivation of Planctomycetes and their phenomic and genomic characterization uncovers novel biology.</title>
        <authorList>
            <person name="Wiegand S."/>
            <person name="Jogler M."/>
            <person name="Boedeker C."/>
            <person name="Pinto D."/>
            <person name="Vollmers J."/>
            <person name="Rivas-Marin E."/>
            <person name="Kohn T."/>
            <person name="Peeters S.H."/>
            <person name="Heuer A."/>
            <person name="Rast P."/>
            <person name="Oberbeckmann S."/>
            <person name="Bunk B."/>
            <person name="Jeske O."/>
            <person name="Meyerdierks A."/>
            <person name="Storesund J.E."/>
            <person name="Kallscheuer N."/>
            <person name="Luecker S."/>
            <person name="Lage O.M."/>
            <person name="Pohl T."/>
            <person name="Merkel B.J."/>
            <person name="Hornburger P."/>
            <person name="Mueller R.-W."/>
            <person name="Bruemmer F."/>
            <person name="Labrenz M."/>
            <person name="Spormann A.M."/>
            <person name="Op den Camp H."/>
            <person name="Overmann J."/>
            <person name="Amann R."/>
            <person name="Jetten M.S.M."/>
            <person name="Mascher T."/>
            <person name="Medema M.H."/>
            <person name="Devos D.P."/>
            <person name="Kaster A.-K."/>
            <person name="Ovreas L."/>
            <person name="Rohde M."/>
            <person name="Galperin M.Y."/>
            <person name="Jogler C."/>
        </authorList>
    </citation>
    <scope>NUCLEOTIDE SEQUENCE [LARGE SCALE GENOMIC DNA]</scope>
    <source>
        <strain evidence="2 3">Mal4</strain>
    </source>
</reference>
<dbReference type="RefSeq" id="WP_145366640.1">
    <property type="nucleotide sequence ID" value="NZ_CP036275.1"/>
</dbReference>